<sequence>MVMLPPEGKAKKIAARVMKNEGIKQPKKKGIAKTVLTGPYLQH</sequence>
<reference evidence="1" key="1">
    <citation type="submission" date="2020-04" db="EMBL/GenBank/DDBJ databases">
        <authorList>
            <person name="Chiriac C."/>
            <person name="Salcher M."/>
            <person name="Ghai R."/>
            <person name="Kavagutti S V."/>
        </authorList>
    </citation>
    <scope>NUCLEOTIDE SEQUENCE</scope>
</reference>
<name>A0A6J5L1Q7_9CAUD</name>
<gene>
    <name evidence="1" type="ORF">UFOVP88_13</name>
</gene>
<organism evidence="1">
    <name type="scientific">uncultured Caudovirales phage</name>
    <dbReference type="NCBI Taxonomy" id="2100421"/>
    <lineage>
        <taxon>Viruses</taxon>
        <taxon>Duplodnaviria</taxon>
        <taxon>Heunggongvirae</taxon>
        <taxon>Uroviricota</taxon>
        <taxon>Caudoviricetes</taxon>
        <taxon>Peduoviridae</taxon>
        <taxon>Maltschvirus</taxon>
        <taxon>Maltschvirus maltsch</taxon>
    </lineage>
</organism>
<evidence type="ECO:0000313" key="1">
    <source>
        <dbReference type="EMBL" id="CAB4126340.1"/>
    </source>
</evidence>
<dbReference type="EMBL" id="LR796195">
    <property type="protein sequence ID" value="CAB4126340.1"/>
    <property type="molecule type" value="Genomic_DNA"/>
</dbReference>
<protein>
    <submittedName>
        <fullName evidence="1">Uncharacterized protein</fullName>
    </submittedName>
</protein>
<proteinExistence type="predicted"/>
<accession>A0A6J5L1Q7</accession>